<dbReference type="Gene3D" id="3.50.50.60">
    <property type="entry name" value="FAD/NAD(P)-binding domain"/>
    <property type="match status" value="2"/>
</dbReference>
<evidence type="ECO:0000313" key="9">
    <source>
        <dbReference type="Proteomes" id="UP000239814"/>
    </source>
</evidence>
<evidence type="ECO:0000313" key="8">
    <source>
        <dbReference type="EMBL" id="AVL99045.1"/>
    </source>
</evidence>
<evidence type="ECO:0000256" key="4">
    <source>
        <dbReference type="ARBA" id="ARBA00022827"/>
    </source>
</evidence>
<comment type="similarity">
    <text evidence="2">Belongs to the FAD-binding monooxygenase family.</text>
</comment>
<dbReference type="InterPro" id="IPR051820">
    <property type="entry name" value="FAD-binding_MO"/>
</dbReference>
<comment type="cofactor">
    <cofactor evidence="1">
        <name>FAD</name>
        <dbReference type="ChEBI" id="CHEBI:57692"/>
    </cofactor>
</comment>
<keyword evidence="3" id="KW-0285">Flavoprotein</keyword>
<sequence length="510" mass="57196">MTFDDADYYDVLIVGAGLSGIDAAYRVRERNPELTYLIVEQRERIGGTWDLFRYPGVRSDSDIFTLSYPWNPWRGERTMAEGAEICEYIEQSARDFGIYPHIRFSTQVVSADFDRSADLWTVDLLSDSGTRTVTTRFLYLCTGYYRYDAGYRPEFEGEDQFTGQIVHPQFWPDDLDYAGKNVVVIGSGATAVTLIPAMAADAGHVVMLQRSPTYMFPYPWSDPMTKLVQRVLPWQAAHDITRYRNAFVTLGLYSFCRRFPKASRKLIRRLALHYLPDGYDVDTHFKPAYEPWDQRLCVIPEGDFYKVVADGSAEVVTDTIESFTPTGIRVSSGRELAADIVVTATGLDLVAFGGIDLSVDGERVDPGEKYGYRAYMLDDVPNFAWSVGYTNASWTLRVDLTSQAVAELLAHMRANGYTRAYPTLDGAKPKAHAFFDLSSGYVQRAGGRLPKAGEEAPWQVRHNALLDAIDARRYDVTEAMVFSRTEPAVAVVAPEPTDTPEAAEESETAQ</sequence>
<evidence type="ECO:0000256" key="5">
    <source>
        <dbReference type="ARBA" id="ARBA00022857"/>
    </source>
</evidence>
<dbReference type="InterPro" id="IPR020946">
    <property type="entry name" value="Flavin_mOase-like"/>
</dbReference>
<reference evidence="8 9" key="1">
    <citation type="submission" date="2018-03" db="EMBL/GenBank/DDBJ databases">
        <title>Characteristics and genome of n-alkane degrading marine bacteria Gordonia iterans isolated from crude oil contaminated in Tae-an, South Korea.</title>
        <authorList>
            <person name="Lee S.-S."/>
            <person name="Kim H."/>
        </authorList>
    </citation>
    <scope>NUCLEOTIDE SEQUENCE [LARGE SCALE GENOMIC DNA]</scope>
    <source>
        <strain evidence="8 9">Co17</strain>
    </source>
</reference>
<name>A0A2S0KBL7_9ACTN</name>
<dbReference type="Pfam" id="PF13450">
    <property type="entry name" value="NAD_binding_8"/>
    <property type="match status" value="1"/>
</dbReference>
<dbReference type="GO" id="GO:0050661">
    <property type="term" value="F:NADP binding"/>
    <property type="evidence" value="ECO:0007669"/>
    <property type="project" value="InterPro"/>
</dbReference>
<dbReference type="InterPro" id="IPR036188">
    <property type="entry name" value="FAD/NAD-bd_sf"/>
</dbReference>
<dbReference type="EMBL" id="CP027433">
    <property type="protein sequence ID" value="AVL99045.1"/>
    <property type="molecule type" value="Genomic_DNA"/>
</dbReference>
<dbReference type="SUPFAM" id="SSF51905">
    <property type="entry name" value="FAD/NAD(P)-binding domain"/>
    <property type="match status" value="1"/>
</dbReference>
<evidence type="ECO:0000256" key="2">
    <source>
        <dbReference type="ARBA" id="ARBA00010139"/>
    </source>
</evidence>
<keyword evidence="6" id="KW-0560">Oxidoreductase</keyword>
<dbReference type="Proteomes" id="UP000239814">
    <property type="component" value="Chromosome"/>
</dbReference>
<keyword evidence="5" id="KW-0521">NADP</keyword>
<protein>
    <submittedName>
        <fullName evidence="8">FAD-dependent oxidoreductase</fullName>
    </submittedName>
</protein>
<evidence type="ECO:0000256" key="6">
    <source>
        <dbReference type="ARBA" id="ARBA00023002"/>
    </source>
</evidence>
<evidence type="ECO:0000256" key="1">
    <source>
        <dbReference type="ARBA" id="ARBA00001974"/>
    </source>
</evidence>
<keyword evidence="7" id="KW-0503">Monooxygenase</keyword>
<gene>
    <name evidence="8" type="ORF">C6V83_00830</name>
</gene>
<dbReference type="PANTHER" id="PTHR43872">
    <property type="entry name" value="MONOOXYGENASE, PUTATIVE (AFU_ORTHOLOGUE AFUA_8G02570)-RELATED"/>
    <property type="match status" value="1"/>
</dbReference>
<keyword evidence="4" id="KW-0274">FAD</keyword>
<dbReference type="AlphaFoldDB" id="A0A2S0KBL7"/>
<accession>A0A2S0KBL7</accession>
<proteinExistence type="inferred from homology"/>
<dbReference type="GO" id="GO:0004499">
    <property type="term" value="F:N,N-dimethylaniline monooxygenase activity"/>
    <property type="evidence" value="ECO:0007669"/>
    <property type="project" value="InterPro"/>
</dbReference>
<organism evidence="8 9">
    <name type="scientific">Gordonia iterans</name>
    <dbReference type="NCBI Taxonomy" id="1004901"/>
    <lineage>
        <taxon>Bacteria</taxon>
        <taxon>Bacillati</taxon>
        <taxon>Actinomycetota</taxon>
        <taxon>Actinomycetes</taxon>
        <taxon>Mycobacteriales</taxon>
        <taxon>Gordoniaceae</taxon>
        <taxon>Gordonia</taxon>
    </lineage>
</organism>
<dbReference type="Pfam" id="PF00743">
    <property type="entry name" value="FMO-like"/>
    <property type="match status" value="1"/>
</dbReference>
<dbReference type="GO" id="GO:0050660">
    <property type="term" value="F:flavin adenine dinucleotide binding"/>
    <property type="evidence" value="ECO:0007669"/>
    <property type="project" value="InterPro"/>
</dbReference>
<dbReference type="OrthoDB" id="5168853at2"/>
<evidence type="ECO:0000256" key="7">
    <source>
        <dbReference type="ARBA" id="ARBA00023033"/>
    </source>
</evidence>
<dbReference type="FunFam" id="3.50.50.60:FF:000228">
    <property type="entry name" value="FAD-containing monooxygenase EthA"/>
    <property type="match status" value="1"/>
</dbReference>
<evidence type="ECO:0000256" key="3">
    <source>
        <dbReference type="ARBA" id="ARBA00022630"/>
    </source>
</evidence>
<dbReference type="KEGG" id="git:C6V83_00830"/>
<dbReference type="PANTHER" id="PTHR43872:SF1">
    <property type="entry name" value="MONOOXYGENASE, PUTATIVE (AFU_ORTHOLOGUE AFUA_8G02570)-RELATED"/>
    <property type="match status" value="1"/>
</dbReference>
<keyword evidence="9" id="KW-1185">Reference proteome</keyword>
<dbReference type="RefSeq" id="WP_105940794.1">
    <property type="nucleotide sequence ID" value="NZ_CP027433.1"/>
</dbReference>